<dbReference type="Pfam" id="PF17921">
    <property type="entry name" value="Integrase_H2C2"/>
    <property type="match status" value="1"/>
</dbReference>
<dbReference type="Proteomes" id="UP000007800">
    <property type="component" value="Unassembled WGS sequence"/>
</dbReference>
<dbReference type="InterPro" id="IPR036397">
    <property type="entry name" value="RNaseH_sf"/>
</dbReference>
<dbReference type="InParanoid" id="C5LFP2"/>
<dbReference type="InterPro" id="IPR050951">
    <property type="entry name" value="Retrovirus_Pol_polyprotein"/>
</dbReference>
<accession>C5LFP2</accession>
<dbReference type="InterPro" id="IPR041588">
    <property type="entry name" value="Integrase_H2C2"/>
</dbReference>
<dbReference type="SUPFAM" id="SSF53098">
    <property type="entry name" value="Ribonuclease H-like"/>
    <property type="match status" value="1"/>
</dbReference>
<dbReference type="OMA" id="GWSITEN"/>
<dbReference type="PANTHER" id="PTHR37984">
    <property type="entry name" value="PROTEIN CBG26694"/>
    <property type="match status" value="1"/>
</dbReference>
<dbReference type="EMBL" id="GG681558">
    <property type="protein sequence ID" value="EER04452.1"/>
    <property type="molecule type" value="Genomic_DNA"/>
</dbReference>
<dbReference type="InterPro" id="IPR001584">
    <property type="entry name" value="Integrase_cat-core"/>
</dbReference>
<dbReference type="Gene3D" id="3.30.420.10">
    <property type="entry name" value="Ribonuclease H-like superfamily/Ribonuclease H"/>
    <property type="match status" value="1"/>
</dbReference>
<evidence type="ECO:0000259" key="1">
    <source>
        <dbReference type="PROSITE" id="PS50994"/>
    </source>
</evidence>
<keyword evidence="3" id="KW-1185">Reference proteome</keyword>
<dbReference type="Gene3D" id="1.10.340.70">
    <property type="match status" value="1"/>
</dbReference>
<gene>
    <name evidence="2" type="ORF">Pmar_PMAR000022</name>
</gene>
<proteinExistence type="predicted"/>
<protein>
    <submittedName>
        <fullName evidence="2">Gag/pol/env polyprotein, putative</fullName>
    </submittedName>
</protein>
<dbReference type="AlphaFoldDB" id="C5LFP2"/>
<sequence length="732" mass="83727">GLTLDMFYSHALLAFFGDALRIIGGRSPLDWDSTISLTDAENSAVSSCCDLIADLLQGSCHHDPVYSEELQFNITSDASQFGYGWSITENNSPQFGYQRARLWKRSELHWHINRRELYALCDSATFMLDIVDSVLKSGKKCSILFNVDSQTTARWVATNKSSCRTLEKHAVARLIGIFSEITHHWRDIGVTYKVELIRGHDNMVSDMLSRLAQRYDLVSVIYGDAFDEGWVDESCFVPTTTLRTNSIAPTDSPLLAVNEDLVDDSVNDYTELYINLLIVRAFHAWKVSTGKMENYSEMLSVCNMKAREWLKSYQRSSLSLRPLFKQVLDEHHPQDRYLGRKRCTGHFYQLSEDGLLVELRYPFGDILAVPFRVIVLPTDDTSLLEQLVLRFHLKGGHTDSRHTRWRISRSFRWAGMRKDIQRVCRSCVRCQYIAASRRSKTISRRLDTSVREPWSILSTDILGPVRKDAHGFQYVLVTICHMSRFVVLAPLKRADAKEVIAALRIIWNWWGVPSQIRSDNGPCYKSLLYKRAMEADGIRVMYISRYSPWSNGLCERVMPSVKNYLKGLSKKEYRDWSSSLSTIVRRLNTKPLRDGSDQSPYSIIFGHHYHEEEERRFSYDDGHISLPNVDDEVITTEEVKSLQSQRALILQEVLHNREDREPNHGPDQVISRAVPSIGSKVIRVGSMAKGDQRVYTVTSVGKDGVTVNIVSPDGVTTREHGSNLRRFWGANC</sequence>
<dbReference type="InterPro" id="IPR012337">
    <property type="entry name" value="RNaseH-like_sf"/>
</dbReference>
<dbReference type="Pfam" id="PF00665">
    <property type="entry name" value="rve"/>
    <property type="match status" value="1"/>
</dbReference>
<dbReference type="GO" id="GO:0015074">
    <property type="term" value="P:DNA integration"/>
    <property type="evidence" value="ECO:0007669"/>
    <property type="project" value="InterPro"/>
</dbReference>
<name>C5LFP2_PERM5</name>
<dbReference type="PROSITE" id="PS50994">
    <property type="entry name" value="INTEGRASE"/>
    <property type="match status" value="1"/>
</dbReference>
<feature type="non-terminal residue" evidence="2">
    <location>
        <position position="1"/>
    </location>
</feature>
<dbReference type="GO" id="GO:0003676">
    <property type="term" value="F:nucleic acid binding"/>
    <property type="evidence" value="ECO:0007669"/>
    <property type="project" value="InterPro"/>
</dbReference>
<dbReference type="RefSeq" id="XP_002772636.1">
    <property type="nucleotide sequence ID" value="XM_002772590.1"/>
</dbReference>
<evidence type="ECO:0000313" key="3">
    <source>
        <dbReference type="Proteomes" id="UP000007800"/>
    </source>
</evidence>
<dbReference type="PANTHER" id="PTHR37984:SF15">
    <property type="entry name" value="INTEGRASE CATALYTIC DOMAIN-CONTAINING PROTEIN"/>
    <property type="match status" value="1"/>
</dbReference>
<evidence type="ECO:0000313" key="2">
    <source>
        <dbReference type="EMBL" id="EER04452.1"/>
    </source>
</evidence>
<dbReference type="OrthoDB" id="440474at2759"/>
<feature type="domain" description="Integrase catalytic" evidence="1">
    <location>
        <begin position="449"/>
        <end position="608"/>
    </location>
</feature>
<organism evidence="3">
    <name type="scientific">Perkinsus marinus (strain ATCC 50983 / TXsc)</name>
    <dbReference type="NCBI Taxonomy" id="423536"/>
    <lineage>
        <taxon>Eukaryota</taxon>
        <taxon>Sar</taxon>
        <taxon>Alveolata</taxon>
        <taxon>Perkinsozoa</taxon>
        <taxon>Perkinsea</taxon>
        <taxon>Perkinsida</taxon>
        <taxon>Perkinsidae</taxon>
        <taxon>Perkinsus</taxon>
    </lineage>
</organism>
<dbReference type="GeneID" id="9037229"/>
<reference evidence="2 3" key="1">
    <citation type="submission" date="2008-07" db="EMBL/GenBank/DDBJ databases">
        <authorList>
            <person name="El-Sayed N."/>
            <person name="Caler E."/>
            <person name="Inman J."/>
            <person name="Amedeo P."/>
            <person name="Hass B."/>
            <person name="Wortman J."/>
        </authorList>
    </citation>
    <scope>NUCLEOTIDE SEQUENCE [LARGE SCALE GENOMIC DNA]</scope>
    <source>
        <strain evidence="3">ATCC 50983 / TXsc</strain>
    </source>
</reference>